<protein>
    <recommendedName>
        <fullName evidence="3">Reverse transcriptase domain-containing protein</fullName>
    </recommendedName>
</protein>
<evidence type="ECO:0000313" key="1">
    <source>
        <dbReference type="EMBL" id="PWY92102.1"/>
    </source>
</evidence>
<dbReference type="InterPro" id="IPR043502">
    <property type="entry name" value="DNA/RNA_pol_sf"/>
</dbReference>
<organism evidence="1 2">
    <name type="scientific">Aspergillus heteromorphus CBS 117.55</name>
    <dbReference type="NCBI Taxonomy" id="1448321"/>
    <lineage>
        <taxon>Eukaryota</taxon>
        <taxon>Fungi</taxon>
        <taxon>Dikarya</taxon>
        <taxon>Ascomycota</taxon>
        <taxon>Pezizomycotina</taxon>
        <taxon>Eurotiomycetes</taxon>
        <taxon>Eurotiomycetidae</taxon>
        <taxon>Eurotiales</taxon>
        <taxon>Aspergillaceae</taxon>
        <taxon>Aspergillus</taxon>
        <taxon>Aspergillus subgen. Circumdati</taxon>
    </lineage>
</organism>
<dbReference type="RefSeq" id="XP_025403841.1">
    <property type="nucleotide sequence ID" value="XM_025539050.1"/>
</dbReference>
<dbReference type="OrthoDB" id="4488294at2759"/>
<evidence type="ECO:0000313" key="2">
    <source>
        <dbReference type="Proteomes" id="UP000247233"/>
    </source>
</evidence>
<feature type="non-terminal residue" evidence="1">
    <location>
        <position position="1"/>
    </location>
</feature>
<gene>
    <name evidence="1" type="ORF">BO70DRAFT_282570</name>
</gene>
<dbReference type="Gene3D" id="3.10.10.10">
    <property type="entry name" value="HIV Type 1 Reverse Transcriptase, subunit A, domain 1"/>
    <property type="match status" value="1"/>
</dbReference>
<dbReference type="STRING" id="1448321.A0A317X3A2"/>
<dbReference type="AlphaFoldDB" id="A0A317X3A2"/>
<evidence type="ECO:0008006" key="3">
    <source>
        <dbReference type="Google" id="ProtNLM"/>
    </source>
</evidence>
<proteinExistence type="predicted"/>
<dbReference type="Proteomes" id="UP000247233">
    <property type="component" value="Unassembled WGS sequence"/>
</dbReference>
<comment type="caution">
    <text evidence="1">The sequence shown here is derived from an EMBL/GenBank/DDBJ whole genome shotgun (WGS) entry which is preliminary data.</text>
</comment>
<reference evidence="1 2" key="1">
    <citation type="submission" date="2016-12" db="EMBL/GenBank/DDBJ databases">
        <title>The genomes of Aspergillus section Nigri reveals drivers in fungal speciation.</title>
        <authorList>
            <consortium name="DOE Joint Genome Institute"/>
            <person name="Vesth T.C."/>
            <person name="Nybo J."/>
            <person name="Theobald S."/>
            <person name="Brandl J."/>
            <person name="Frisvad J.C."/>
            <person name="Nielsen K.F."/>
            <person name="Lyhne E.K."/>
            <person name="Kogle M.E."/>
            <person name="Kuo A."/>
            <person name="Riley R."/>
            <person name="Clum A."/>
            <person name="Nolan M."/>
            <person name="Lipzen A."/>
            <person name="Salamov A."/>
            <person name="Henrissat B."/>
            <person name="Wiebenga A."/>
            <person name="De Vries R.P."/>
            <person name="Grigoriev I.V."/>
            <person name="Mortensen U.H."/>
            <person name="Andersen M.R."/>
            <person name="Baker S.E."/>
        </authorList>
    </citation>
    <scope>NUCLEOTIDE SEQUENCE [LARGE SCALE GENOMIC DNA]</scope>
    <source>
        <strain evidence="1 2">CBS 117.55</strain>
    </source>
</reference>
<dbReference type="GeneID" id="37061287"/>
<sequence>SPAEVSILFIFKKNNNLYFYIDYRDLNKIFIKNYYFLSLILKILNRISESIYFLKINIKNIYY</sequence>
<dbReference type="SUPFAM" id="SSF56672">
    <property type="entry name" value="DNA/RNA polymerases"/>
    <property type="match status" value="1"/>
</dbReference>
<dbReference type="VEuPathDB" id="FungiDB:BO70DRAFT_282570"/>
<dbReference type="EMBL" id="MSFL01000001">
    <property type="protein sequence ID" value="PWY92102.1"/>
    <property type="molecule type" value="Genomic_DNA"/>
</dbReference>
<keyword evidence="2" id="KW-1185">Reference proteome</keyword>
<accession>A0A317X3A2</accession>
<name>A0A317X3A2_9EURO</name>